<evidence type="ECO:0000256" key="4">
    <source>
        <dbReference type="ARBA" id="ARBA00022825"/>
    </source>
</evidence>
<proteinExistence type="inferred from homology"/>
<evidence type="ECO:0000256" key="2">
    <source>
        <dbReference type="ARBA" id="ARBA00022670"/>
    </source>
</evidence>
<protein>
    <recommendedName>
        <fullName evidence="7">Peptidase S8/S53 domain-containing protein</fullName>
    </recommendedName>
</protein>
<evidence type="ECO:0000256" key="6">
    <source>
        <dbReference type="SAM" id="MobiDB-lite"/>
    </source>
</evidence>
<evidence type="ECO:0000259" key="7">
    <source>
        <dbReference type="Pfam" id="PF00082"/>
    </source>
</evidence>
<feature type="region of interest" description="Disordered" evidence="6">
    <location>
        <begin position="1"/>
        <end position="30"/>
    </location>
</feature>
<dbReference type="InterPro" id="IPR036852">
    <property type="entry name" value="Peptidase_S8/S53_dom_sf"/>
</dbReference>
<dbReference type="GO" id="GO:0004252">
    <property type="term" value="F:serine-type endopeptidase activity"/>
    <property type="evidence" value="ECO:0007669"/>
    <property type="project" value="UniProtKB-UniRule"/>
</dbReference>
<sequence length="586" mass="63953">MTTDERPDANANPAQTSNSPSGLINGHHSKPYSIIETNRDKLRKLGCFVPVIQIPVGKGEPAPVVVQRQKILVFSKAEIDQLPKRKGEKPFIWLELEGKRRRATFVRISDCPNPPGEYSKLGEETYTVLVEFGSLVSAKRVATESVNRDADTQANNFVLNSEPAGSLPSPPIQDAIPTKQVQHSDFQIVDGEDLKQYQGESTLVVAVVDSGVKYDLSNLSDDEDDDEEILCASEPLPAKSGLYHYDERGAYRFRLSTGLPGCNIQAPAIGYCGITDYVELPDNAKKLCVLKHYTPEQIRSSAFDDNRVIRDDKSTSRGGRHGTYITAIINHNTPKEVSVLPVKAFNVGGYGTLFDVLCCLNYVLAQKRAGLPIQVLNASWVGQINADGKRLLDSKFRELEKAGIIVVAAAGNQKRDLGDPALGTLYPACYSTECENVITVTCVERKYKPVKQGTAGKRGGLTGAEQQEILQHMGLDPNQYDAVVDGYEVTQNFSNRLVSVGVYGGLLTETGTKNPFQEVIPTYKEPLQGSSFATARVSAIVASYLAANPTALTSANIASVKEQILTAHTREEATIEPRIHMGRLIS</sequence>
<evidence type="ECO:0000313" key="9">
    <source>
        <dbReference type="Proteomes" id="UP000187941"/>
    </source>
</evidence>
<feature type="domain" description="Peptidase S8/S53" evidence="7">
    <location>
        <begin position="202"/>
        <end position="567"/>
    </location>
</feature>
<accession>A0A1P9WUV0</accession>
<keyword evidence="2 5" id="KW-0645">Protease</keyword>
<dbReference type="Proteomes" id="UP000187941">
    <property type="component" value="Chromosome"/>
</dbReference>
<comment type="similarity">
    <text evidence="1 5">Belongs to the peptidase S8 family.</text>
</comment>
<dbReference type="AlphaFoldDB" id="A0A1P9WUV0"/>
<feature type="active site" description="Charge relay system" evidence="5">
    <location>
        <position position="209"/>
    </location>
</feature>
<dbReference type="RefSeq" id="WP_077130597.1">
    <property type="nucleotide sequence ID" value="NZ_CP014263.1"/>
</dbReference>
<dbReference type="PANTHER" id="PTHR43806">
    <property type="entry name" value="PEPTIDASE S8"/>
    <property type="match status" value="1"/>
</dbReference>
<name>A0A1P9WUV0_9BACT</name>
<dbReference type="PANTHER" id="PTHR43806:SF11">
    <property type="entry name" value="CEREVISIN-RELATED"/>
    <property type="match status" value="1"/>
</dbReference>
<evidence type="ECO:0000256" key="5">
    <source>
        <dbReference type="PROSITE-ProRule" id="PRU01240"/>
    </source>
</evidence>
<dbReference type="InterPro" id="IPR050131">
    <property type="entry name" value="Peptidase_S8_subtilisin-like"/>
</dbReference>
<dbReference type="GO" id="GO:0006508">
    <property type="term" value="P:proteolysis"/>
    <property type="evidence" value="ECO:0007669"/>
    <property type="project" value="UniProtKB-KW"/>
</dbReference>
<evidence type="ECO:0000256" key="3">
    <source>
        <dbReference type="ARBA" id="ARBA00022801"/>
    </source>
</evidence>
<dbReference type="Gene3D" id="3.40.50.200">
    <property type="entry name" value="Peptidase S8/S53 domain"/>
    <property type="match status" value="1"/>
</dbReference>
<evidence type="ECO:0000313" key="8">
    <source>
        <dbReference type="EMBL" id="AQG79154.1"/>
    </source>
</evidence>
<dbReference type="CDD" id="cd00306">
    <property type="entry name" value="Peptidases_S8_S53"/>
    <property type="match status" value="1"/>
</dbReference>
<feature type="active site" description="Charge relay system" evidence="5">
    <location>
        <position position="321"/>
    </location>
</feature>
<dbReference type="STRING" id="1178516.AWR27_07355"/>
<reference evidence="8 9" key="1">
    <citation type="submission" date="2016-01" db="EMBL/GenBank/DDBJ databases">
        <authorList>
            <person name="Oliw E.H."/>
        </authorList>
    </citation>
    <scope>NUCLEOTIDE SEQUENCE [LARGE SCALE GENOMIC DNA]</scope>
    <source>
        <strain evidence="8 9">DY10</strain>
    </source>
</reference>
<dbReference type="InterPro" id="IPR000209">
    <property type="entry name" value="Peptidase_S8/S53_dom"/>
</dbReference>
<keyword evidence="4 5" id="KW-0720">Serine protease</keyword>
<keyword evidence="3 5" id="KW-0378">Hydrolase</keyword>
<keyword evidence="9" id="KW-1185">Reference proteome</keyword>
<dbReference type="OrthoDB" id="944909at2"/>
<dbReference type="SUPFAM" id="SSF52743">
    <property type="entry name" value="Subtilisin-like"/>
    <property type="match status" value="1"/>
</dbReference>
<organism evidence="8 9">
    <name type="scientific">Spirosoma montaniterrae</name>
    <dbReference type="NCBI Taxonomy" id="1178516"/>
    <lineage>
        <taxon>Bacteria</taxon>
        <taxon>Pseudomonadati</taxon>
        <taxon>Bacteroidota</taxon>
        <taxon>Cytophagia</taxon>
        <taxon>Cytophagales</taxon>
        <taxon>Cytophagaceae</taxon>
        <taxon>Spirosoma</taxon>
    </lineage>
</organism>
<gene>
    <name evidence="8" type="ORF">AWR27_07355</name>
</gene>
<dbReference type="Pfam" id="PF00082">
    <property type="entry name" value="Peptidase_S8"/>
    <property type="match status" value="1"/>
</dbReference>
<dbReference type="KEGG" id="smon:AWR27_07355"/>
<dbReference type="PROSITE" id="PS51892">
    <property type="entry name" value="SUBTILASE"/>
    <property type="match status" value="1"/>
</dbReference>
<dbReference type="EMBL" id="CP014263">
    <property type="protein sequence ID" value="AQG79154.1"/>
    <property type="molecule type" value="Genomic_DNA"/>
</dbReference>
<feature type="active site" description="Charge relay system" evidence="5">
    <location>
        <position position="531"/>
    </location>
</feature>
<evidence type="ECO:0000256" key="1">
    <source>
        <dbReference type="ARBA" id="ARBA00011073"/>
    </source>
</evidence>
<feature type="compositionally biased region" description="Polar residues" evidence="6">
    <location>
        <begin position="12"/>
        <end position="22"/>
    </location>
</feature>